<proteinExistence type="predicted"/>
<evidence type="ECO:0000313" key="3">
    <source>
        <dbReference type="Proteomes" id="UP000284416"/>
    </source>
</evidence>
<evidence type="ECO:0000313" key="2">
    <source>
        <dbReference type="EMBL" id="RHW43388.1"/>
    </source>
</evidence>
<name>A0A417Z0A6_9BACI</name>
<organism evidence="2 3">
    <name type="scientific">Neobacillus notoginsengisoli</name>
    <dbReference type="NCBI Taxonomy" id="1578198"/>
    <lineage>
        <taxon>Bacteria</taxon>
        <taxon>Bacillati</taxon>
        <taxon>Bacillota</taxon>
        <taxon>Bacilli</taxon>
        <taxon>Bacillales</taxon>
        <taxon>Bacillaceae</taxon>
        <taxon>Neobacillus</taxon>
    </lineage>
</organism>
<dbReference type="AlphaFoldDB" id="A0A417Z0A6"/>
<dbReference type="EMBL" id="QWEG01000001">
    <property type="protein sequence ID" value="RHW43388.1"/>
    <property type="molecule type" value="Genomic_DNA"/>
</dbReference>
<reference evidence="2 3" key="1">
    <citation type="journal article" date="2017" name="Int. J. Syst. Evol. Microbiol.">
        <title>Bacillus notoginsengisoli sp. nov., a novel bacterium isolated from the rhizosphere of Panax notoginseng.</title>
        <authorList>
            <person name="Zhang M.Y."/>
            <person name="Cheng J."/>
            <person name="Cai Y."/>
            <person name="Zhang T.Y."/>
            <person name="Wu Y.Y."/>
            <person name="Manikprabhu D."/>
            <person name="Li W.J."/>
            <person name="Zhang Y.X."/>
        </authorList>
    </citation>
    <scope>NUCLEOTIDE SEQUENCE [LARGE SCALE GENOMIC DNA]</scope>
    <source>
        <strain evidence="2 3">JCM 30743</strain>
    </source>
</reference>
<gene>
    <name evidence="2" type="ORF">D1B31_01625</name>
</gene>
<sequence>MIRSKVALISSVVILGICMYLYFPFPNNVMLEARSTFMSFPIRDQDGFVLLGIIGSVLFIIAMILLVKGIKKYRFRTVVIVLIVYAVLPNLLIKVYQETLASGIMAISYDNNGECNFESVEEDLLDGECKFELYNRSNEAVSFELVFLDSFFMEDEVRMETLMNLAGPHTITIEANRKKTIHLKELLKVKGVPNHITGGTLNGGLHFKLIDGKTTRIF</sequence>
<keyword evidence="1" id="KW-1133">Transmembrane helix</keyword>
<keyword evidence="1" id="KW-0472">Membrane</keyword>
<keyword evidence="3" id="KW-1185">Reference proteome</keyword>
<feature type="transmembrane region" description="Helical" evidence="1">
    <location>
        <begin position="78"/>
        <end position="96"/>
    </location>
</feature>
<accession>A0A417Z0A6</accession>
<dbReference type="Proteomes" id="UP000284416">
    <property type="component" value="Unassembled WGS sequence"/>
</dbReference>
<comment type="caution">
    <text evidence="2">The sequence shown here is derived from an EMBL/GenBank/DDBJ whole genome shotgun (WGS) entry which is preliminary data.</text>
</comment>
<keyword evidence="1" id="KW-0812">Transmembrane</keyword>
<dbReference type="OrthoDB" id="2476187at2"/>
<protein>
    <submittedName>
        <fullName evidence="2">Uncharacterized protein</fullName>
    </submittedName>
</protein>
<evidence type="ECO:0000256" key="1">
    <source>
        <dbReference type="SAM" id="Phobius"/>
    </source>
</evidence>
<dbReference type="RefSeq" id="WP_118918997.1">
    <property type="nucleotide sequence ID" value="NZ_QWEG01000001.1"/>
</dbReference>
<feature type="transmembrane region" description="Helical" evidence="1">
    <location>
        <begin position="7"/>
        <end position="25"/>
    </location>
</feature>
<feature type="transmembrane region" description="Helical" evidence="1">
    <location>
        <begin position="47"/>
        <end position="66"/>
    </location>
</feature>